<sequence>MFGQRLKELRKNKKLSMRQLGEVLGVKQTNVSNWENVGTEPDYKTLIRIAQFFDVSTDYLIGNSVEFNDNESKEKREIALLAQTLHKELSKNPDLKNQIEQELIQYVHFLNYKNRGKGI</sequence>
<dbReference type="AlphaFoldDB" id="A0A150C133"/>
<proteinExistence type="predicted"/>
<organism evidence="2 3">
    <name type="scientific">Bacillus cereus</name>
    <dbReference type="NCBI Taxonomy" id="1396"/>
    <lineage>
        <taxon>Bacteria</taxon>
        <taxon>Bacillati</taxon>
        <taxon>Bacillota</taxon>
        <taxon>Bacilli</taxon>
        <taxon>Bacillales</taxon>
        <taxon>Bacillaceae</taxon>
        <taxon>Bacillus</taxon>
        <taxon>Bacillus cereus group</taxon>
    </lineage>
</organism>
<dbReference type="Gene3D" id="1.10.260.40">
    <property type="entry name" value="lambda repressor-like DNA-binding domains"/>
    <property type="match status" value="1"/>
</dbReference>
<protein>
    <submittedName>
        <fullName evidence="2">Transcriptional regulator</fullName>
    </submittedName>
</protein>
<evidence type="ECO:0000313" key="3">
    <source>
        <dbReference type="Proteomes" id="UP000190641"/>
    </source>
</evidence>
<accession>A0A150C133</accession>
<evidence type="ECO:0000256" key="1">
    <source>
        <dbReference type="ARBA" id="ARBA00023125"/>
    </source>
</evidence>
<dbReference type="InterPro" id="IPR001387">
    <property type="entry name" value="Cro/C1-type_HTH"/>
</dbReference>
<dbReference type="GO" id="GO:0003677">
    <property type="term" value="F:DNA binding"/>
    <property type="evidence" value="ECO:0007669"/>
    <property type="project" value="UniProtKB-KW"/>
</dbReference>
<comment type="caution">
    <text evidence="2">The sequence shown here is derived from an EMBL/GenBank/DDBJ whole genome shotgun (WGS) entry which is preliminary data.</text>
</comment>
<dbReference type="SUPFAM" id="SSF47413">
    <property type="entry name" value="lambda repressor-like DNA-binding domains"/>
    <property type="match status" value="1"/>
</dbReference>
<gene>
    <name evidence="2" type="ORF">BLX06_30850</name>
</gene>
<dbReference type="EMBL" id="MUAU01000209">
    <property type="protein sequence ID" value="OOR71412.1"/>
    <property type="molecule type" value="Genomic_DNA"/>
</dbReference>
<dbReference type="InterPro" id="IPR010982">
    <property type="entry name" value="Lambda_DNA-bd_dom_sf"/>
</dbReference>
<dbReference type="PANTHER" id="PTHR46558:SF11">
    <property type="entry name" value="HTH-TYPE TRANSCRIPTIONAL REGULATOR XRE"/>
    <property type="match status" value="1"/>
</dbReference>
<dbReference type="Pfam" id="PF01381">
    <property type="entry name" value="HTH_3"/>
    <property type="match status" value="1"/>
</dbReference>
<dbReference type="RefSeq" id="WP_000467904.1">
    <property type="nucleotide sequence ID" value="NZ_JBHFWY010000100.1"/>
</dbReference>
<dbReference type="CDD" id="cd00093">
    <property type="entry name" value="HTH_XRE"/>
    <property type="match status" value="1"/>
</dbReference>
<reference evidence="2 3" key="1">
    <citation type="submission" date="2017-01" db="EMBL/GenBank/DDBJ databases">
        <title>Bacillus cereus isolates.</title>
        <authorList>
            <person name="Beno S.M."/>
        </authorList>
    </citation>
    <scope>NUCLEOTIDE SEQUENCE [LARGE SCALE GENOMIC DNA]</scope>
    <source>
        <strain evidence="2 3">FSL K6-1030</strain>
    </source>
</reference>
<dbReference type="Proteomes" id="UP000190641">
    <property type="component" value="Unassembled WGS sequence"/>
</dbReference>
<dbReference type="SMART" id="SM00530">
    <property type="entry name" value="HTH_XRE"/>
    <property type="match status" value="1"/>
</dbReference>
<dbReference type="PANTHER" id="PTHR46558">
    <property type="entry name" value="TRACRIPTIONAL REGULATORY PROTEIN-RELATED-RELATED"/>
    <property type="match status" value="1"/>
</dbReference>
<name>A0A150C133_BACCE</name>
<evidence type="ECO:0000313" key="2">
    <source>
        <dbReference type="EMBL" id="OOR71412.1"/>
    </source>
</evidence>
<dbReference type="PROSITE" id="PS50943">
    <property type="entry name" value="HTH_CROC1"/>
    <property type="match status" value="1"/>
</dbReference>
<keyword evidence="1" id="KW-0238">DNA-binding</keyword>